<dbReference type="OrthoDB" id="264111at2"/>
<dbReference type="EMBL" id="PXOH01000010">
    <property type="protein sequence ID" value="PSF37268.1"/>
    <property type="molecule type" value="Genomic_DNA"/>
</dbReference>
<feature type="transmembrane region" description="Helical" evidence="4">
    <location>
        <begin position="12"/>
        <end position="32"/>
    </location>
</feature>
<dbReference type="Gene3D" id="2.40.30.170">
    <property type="match status" value="1"/>
</dbReference>
<evidence type="ECO:0000256" key="2">
    <source>
        <dbReference type="ARBA" id="ARBA00023054"/>
    </source>
</evidence>
<evidence type="ECO:0000313" key="6">
    <source>
        <dbReference type="Proteomes" id="UP000239001"/>
    </source>
</evidence>
<dbReference type="SUPFAM" id="SSF111369">
    <property type="entry name" value="HlyD-like secretion proteins"/>
    <property type="match status" value="1"/>
</dbReference>
<dbReference type="Gene3D" id="1.10.287.470">
    <property type="entry name" value="Helix hairpin bin"/>
    <property type="match status" value="1"/>
</dbReference>
<reference evidence="5 6" key="2">
    <citation type="submission" date="2018-03" db="EMBL/GenBank/DDBJ databases">
        <authorList>
            <person name="Keele B.F."/>
        </authorList>
    </citation>
    <scope>NUCLEOTIDE SEQUENCE [LARGE SCALE GENOMIC DNA]</scope>
    <source>
        <strain evidence="5 6">CCALA 016</strain>
    </source>
</reference>
<dbReference type="AlphaFoldDB" id="A0A2T1LY00"/>
<reference evidence="5 6" key="1">
    <citation type="submission" date="2018-03" db="EMBL/GenBank/DDBJ databases">
        <title>The ancient ancestry and fast evolution of plastids.</title>
        <authorList>
            <person name="Moore K.R."/>
            <person name="Magnabosco C."/>
            <person name="Momper L."/>
            <person name="Gold D.A."/>
            <person name="Bosak T."/>
            <person name="Fournier G.P."/>
        </authorList>
    </citation>
    <scope>NUCLEOTIDE SEQUENCE [LARGE SCALE GENOMIC DNA]</scope>
    <source>
        <strain evidence="5 6">CCALA 016</strain>
    </source>
</reference>
<gene>
    <name evidence="5" type="ORF">C7H19_11155</name>
</gene>
<keyword evidence="6" id="KW-1185">Reference proteome</keyword>
<protein>
    <submittedName>
        <fullName evidence="5">HlyD family secretion protein</fullName>
    </submittedName>
</protein>
<dbReference type="NCBIfam" id="TIGR02971">
    <property type="entry name" value="heterocyst_DevB"/>
    <property type="match status" value="1"/>
</dbReference>
<keyword evidence="4" id="KW-1133">Transmembrane helix</keyword>
<evidence type="ECO:0000256" key="4">
    <source>
        <dbReference type="SAM" id="Phobius"/>
    </source>
</evidence>
<keyword evidence="4" id="KW-0472">Membrane</keyword>
<dbReference type="InterPro" id="IPR050465">
    <property type="entry name" value="UPF0194_transport"/>
</dbReference>
<feature type="coiled-coil region" evidence="3">
    <location>
        <begin position="164"/>
        <end position="297"/>
    </location>
</feature>
<organism evidence="5 6">
    <name type="scientific">Aphanothece hegewaldii CCALA 016</name>
    <dbReference type="NCBI Taxonomy" id="2107694"/>
    <lineage>
        <taxon>Bacteria</taxon>
        <taxon>Bacillati</taxon>
        <taxon>Cyanobacteriota</taxon>
        <taxon>Cyanophyceae</taxon>
        <taxon>Oscillatoriophycideae</taxon>
        <taxon>Chroococcales</taxon>
        <taxon>Aphanothecaceae</taxon>
        <taxon>Aphanothece</taxon>
    </lineage>
</organism>
<evidence type="ECO:0000256" key="3">
    <source>
        <dbReference type="SAM" id="Coils"/>
    </source>
</evidence>
<dbReference type="PANTHER" id="PTHR32347">
    <property type="entry name" value="EFFLUX SYSTEM COMPONENT YKNX-RELATED"/>
    <property type="match status" value="1"/>
</dbReference>
<evidence type="ECO:0000256" key="1">
    <source>
        <dbReference type="ARBA" id="ARBA00004196"/>
    </source>
</evidence>
<proteinExistence type="predicted"/>
<comment type="caution">
    <text evidence="5">The sequence shown here is derived from an EMBL/GenBank/DDBJ whole genome shotgun (WGS) entry which is preliminary data.</text>
</comment>
<dbReference type="RefSeq" id="WP_106456956.1">
    <property type="nucleotide sequence ID" value="NZ_PXOH01000010.1"/>
</dbReference>
<dbReference type="Proteomes" id="UP000239001">
    <property type="component" value="Unassembled WGS sequence"/>
</dbReference>
<dbReference type="PANTHER" id="PTHR32347:SF27">
    <property type="entry name" value="RND EFFLUX PUMP MEMBRANE FUSION PROTEIN BARREL-SANDWICH DOMAIN-CONTAINING PROTEIN"/>
    <property type="match status" value="1"/>
</dbReference>
<name>A0A2T1LY00_9CHRO</name>
<sequence>MTLKAFKTTNPILVGLLLAGTTLAGFTAIYTVSQVGQKETPPPVVTTPVVTRITALGRIEPKTEIISVSTPLNYDSDRMAQLFVDEGDSVKKGQVIAILDSRDRLQNNLTEAQKDVEIAKAKLAQVKAGAKTGEIEAQSATVRRTEAQTEGDTIAQQATLRRLEAQLEGDIAAQQATIGKLEAEYSNANAEFIRYQQLYTEGAISASNFDAKKLSLETSRKQLDEAKVTLNRIQRTGQQQIKEARTNLERIERTGKQQALEAQSTLNKVAEVRSVDVQAAQAEVNSALAKVQKAQTELNQVYIRSPLTGQVIKIHTRPGEQISDNGVVDLAETGQMEVVAEVYQSDISKIRTRQEAVITGESFEGEIRGNVRLIGLQVDQQDVFSNQPGENLDRKVIEVRIRLRPEDGQKVKRLTNSQVQVAIVP</sequence>
<keyword evidence="4" id="KW-0812">Transmembrane</keyword>
<accession>A0A2T1LY00</accession>
<dbReference type="InterPro" id="IPR014315">
    <property type="entry name" value="ABC_heterocyst_DevB"/>
</dbReference>
<evidence type="ECO:0000313" key="5">
    <source>
        <dbReference type="EMBL" id="PSF37268.1"/>
    </source>
</evidence>
<feature type="coiled-coil region" evidence="3">
    <location>
        <begin position="102"/>
        <end position="129"/>
    </location>
</feature>
<dbReference type="Gene3D" id="2.40.50.100">
    <property type="match status" value="1"/>
</dbReference>
<comment type="subcellular location">
    <subcellularLocation>
        <location evidence="1">Cell envelope</location>
    </subcellularLocation>
</comment>
<keyword evidence="2 3" id="KW-0175">Coiled coil</keyword>
<dbReference type="GO" id="GO:0030313">
    <property type="term" value="C:cell envelope"/>
    <property type="evidence" value="ECO:0007669"/>
    <property type="project" value="UniProtKB-SubCell"/>
</dbReference>